<protein>
    <submittedName>
        <fullName evidence="2">Uncharacterized protein</fullName>
    </submittedName>
</protein>
<keyword evidence="1" id="KW-0812">Transmembrane</keyword>
<keyword evidence="1" id="KW-0472">Membrane</keyword>
<evidence type="ECO:0000313" key="2">
    <source>
        <dbReference type="EMBL" id="MDO1584522.1"/>
    </source>
</evidence>
<feature type="transmembrane region" description="Helical" evidence="1">
    <location>
        <begin position="49"/>
        <end position="68"/>
    </location>
</feature>
<reference evidence="2" key="2">
    <citation type="submission" date="2023-07" db="EMBL/GenBank/DDBJ databases">
        <authorList>
            <person name="Sun H."/>
        </authorList>
    </citation>
    <scope>NUCLEOTIDE SEQUENCE</scope>
    <source>
        <strain evidence="2">05753</strain>
    </source>
</reference>
<comment type="caution">
    <text evidence="2">The sequence shown here is derived from an EMBL/GenBank/DDBJ whole genome shotgun (WGS) entry which is preliminary data.</text>
</comment>
<dbReference type="EMBL" id="JAUKWQ010000009">
    <property type="protein sequence ID" value="MDO1584522.1"/>
    <property type="molecule type" value="Genomic_DNA"/>
</dbReference>
<name>A0ABT8T1C4_9HYPH</name>
<dbReference type="RefSeq" id="WP_302078770.1">
    <property type="nucleotide sequence ID" value="NZ_JAUKWQ010000009.1"/>
</dbReference>
<dbReference type="Proteomes" id="UP001169006">
    <property type="component" value="Unassembled WGS sequence"/>
</dbReference>
<gene>
    <name evidence="2" type="ORF">Q2T52_20745</name>
</gene>
<keyword evidence="1" id="KW-1133">Transmembrane helix</keyword>
<evidence type="ECO:0000313" key="3">
    <source>
        <dbReference type="Proteomes" id="UP001169006"/>
    </source>
</evidence>
<reference evidence="2" key="1">
    <citation type="journal article" date="2015" name="Int. J. Syst. Evol. Microbiol.">
        <title>Rhizobium oryzicola sp. nov., potential plant-growth-promoting endophytic bacteria isolated from rice roots.</title>
        <authorList>
            <person name="Zhang X.X."/>
            <person name="Gao J.S."/>
            <person name="Cao Y.H."/>
            <person name="Sheirdil R.A."/>
            <person name="Wang X.C."/>
            <person name="Zhang L."/>
        </authorList>
    </citation>
    <scope>NUCLEOTIDE SEQUENCE</scope>
    <source>
        <strain evidence="2">05753</strain>
    </source>
</reference>
<organism evidence="2 3">
    <name type="scientific">Rhizobium oryzicola</name>
    <dbReference type="NCBI Taxonomy" id="1232668"/>
    <lineage>
        <taxon>Bacteria</taxon>
        <taxon>Pseudomonadati</taxon>
        <taxon>Pseudomonadota</taxon>
        <taxon>Alphaproteobacteria</taxon>
        <taxon>Hyphomicrobiales</taxon>
        <taxon>Rhizobiaceae</taxon>
        <taxon>Rhizobium/Agrobacterium group</taxon>
        <taxon>Rhizobium</taxon>
    </lineage>
</organism>
<accession>A0ABT8T1C4</accession>
<sequence length="164" mass="18709">MSENPASAAFRLRPLHMLAGGLLWSLACSAILLLSLWQAERLETFHRDELLLVAFTGSLLGWLATELADLAVGRRLSFRWRWPLMTVFLAGATFAFTAFLFALDYRAFYARWHATAFSIDWTLQFLFTSASATYQFLVIGLRLYLPWAPLAAILASYLLVRRQR</sequence>
<evidence type="ECO:0000256" key="1">
    <source>
        <dbReference type="SAM" id="Phobius"/>
    </source>
</evidence>
<feature type="transmembrane region" description="Helical" evidence="1">
    <location>
        <begin position="143"/>
        <end position="160"/>
    </location>
</feature>
<keyword evidence="3" id="KW-1185">Reference proteome</keyword>
<feature type="transmembrane region" description="Helical" evidence="1">
    <location>
        <begin position="115"/>
        <end position="137"/>
    </location>
</feature>
<feature type="transmembrane region" description="Helical" evidence="1">
    <location>
        <begin position="15"/>
        <end position="37"/>
    </location>
</feature>
<feature type="transmembrane region" description="Helical" evidence="1">
    <location>
        <begin position="80"/>
        <end position="103"/>
    </location>
</feature>
<proteinExistence type="predicted"/>